<organism evidence="3 4">
    <name type="scientific">Roseovarius mucosus DSM 17069</name>
    <dbReference type="NCBI Taxonomy" id="1288298"/>
    <lineage>
        <taxon>Bacteria</taxon>
        <taxon>Pseudomonadati</taxon>
        <taxon>Pseudomonadota</taxon>
        <taxon>Alphaproteobacteria</taxon>
        <taxon>Rhodobacterales</taxon>
        <taxon>Roseobacteraceae</taxon>
        <taxon>Roseovarius</taxon>
    </lineage>
</organism>
<dbReference type="RefSeq" id="WP_037276754.1">
    <property type="nucleotide sequence ID" value="NZ_KN293991.1"/>
</dbReference>
<dbReference type="AlphaFoldDB" id="A0A0A0HSR0"/>
<keyword evidence="3" id="KW-0282">Flagellum</keyword>
<dbReference type="Proteomes" id="UP000030021">
    <property type="component" value="Unassembled WGS sequence"/>
</dbReference>
<comment type="subcellular location">
    <subcellularLocation>
        <location evidence="1">Bacterial flagellum basal body</location>
    </subcellularLocation>
</comment>
<evidence type="ECO:0000259" key="2">
    <source>
        <dbReference type="Pfam" id="PF00460"/>
    </source>
</evidence>
<keyword evidence="3" id="KW-0966">Cell projection</keyword>
<keyword evidence="3" id="KW-0969">Cilium</keyword>
<sequence length="129" mass="14134">MFETMEIFRMAHALAQHAGARQAVVSQNMANADTPGYAARDIAAFAQVYDSDRGAQSPRITRDGHMLGSETRLEFTVADDPTAVADPNGNSVTLETEMLRAVDVKRQHDRALAIYKSSLTVLRTAIGRR</sequence>
<dbReference type="PATRIC" id="fig|1288298.3.peg.575"/>
<dbReference type="NCBIfam" id="NF009270">
    <property type="entry name" value="PRK12627.1"/>
    <property type="match status" value="1"/>
</dbReference>
<dbReference type="STRING" id="215743.ROSMUCSMR3_01702"/>
<feature type="domain" description="Flagellar basal body rod protein N-terminal" evidence="2">
    <location>
        <begin position="20"/>
        <end position="37"/>
    </location>
</feature>
<dbReference type="EMBL" id="AONH01000001">
    <property type="protein sequence ID" value="KGM89976.1"/>
    <property type="molecule type" value="Genomic_DNA"/>
</dbReference>
<name>A0A0A0HSR0_9RHOB</name>
<evidence type="ECO:0000256" key="1">
    <source>
        <dbReference type="ARBA" id="ARBA00004117"/>
    </source>
</evidence>
<protein>
    <submittedName>
        <fullName evidence="3">Flagellar basal body protein</fullName>
    </submittedName>
</protein>
<dbReference type="InterPro" id="IPR001444">
    <property type="entry name" value="Flag_bb_rod_N"/>
</dbReference>
<dbReference type="eggNOG" id="COG1815">
    <property type="taxonomic scope" value="Bacteria"/>
</dbReference>
<dbReference type="Pfam" id="PF00460">
    <property type="entry name" value="Flg_bb_rod"/>
    <property type="match status" value="1"/>
</dbReference>
<proteinExistence type="predicted"/>
<accession>A0A0A0HSR0</accession>
<evidence type="ECO:0000313" key="4">
    <source>
        <dbReference type="Proteomes" id="UP000030021"/>
    </source>
</evidence>
<dbReference type="OrthoDB" id="9788334at2"/>
<dbReference type="GO" id="GO:0009425">
    <property type="term" value="C:bacterial-type flagellum basal body"/>
    <property type="evidence" value="ECO:0007669"/>
    <property type="project" value="UniProtKB-SubCell"/>
</dbReference>
<gene>
    <name evidence="3" type="ORF">rosmuc_00574</name>
</gene>
<evidence type="ECO:0000313" key="3">
    <source>
        <dbReference type="EMBL" id="KGM89976.1"/>
    </source>
</evidence>
<reference evidence="3 4" key="1">
    <citation type="submission" date="2013-01" db="EMBL/GenBank/DDBJ databases">
        <authorList>
            <person name="Fiebig A."/>
            <person name="Goeker M."/>
            <person name="Klenk H.-P.P."/>
        </authorList>
    </citation>
    <scope>NUCLEOTIDE SEQUENCE [LARGE SCALE GENOMIC DNA]</scope>
    <source>
        <strain evidence="3 4">DSM 17069</strain>
    </source>
</reference>
<dbReference type="HOGENOM" id="CLU_125463_2_1_5"/>
<comment type="caution">
    <text evidence="3">The sequence shown here is derived from an EMBL/GenBank/DDBJ whole genome shotgun (WGS) entry which is preliminary data.</text>
</comment>